<dbReference type="InterPro" id="IPR039584">
    <property type="entry name" value="HSF2BP"/>
</dbReference>
<protein>
    <submittedName>
        <fullName evidence="2">HSF2B protein</fullName>
    </submittedName>
</protein>
<comment type="caution">
    <text evidence="2">The sequence shown here is derived from an EMBL/GenBank/DDBJ whole genome shotgun (WGS) entry which is preliminary data.</text>
</comment>
<dbReference type="GO" id="GO:0005829">
    <property type="term" value="C:cytosol"/>
    <property type="evidence" value="ECO:0007669"/>
    <property type="project" value="TreeGrafter"/>
</dbReference>
<evidence type="ECO:0000313" key="2">
    <source>
        <dbReference type="EMBL" id="NWQ55934.1"/>
    </source>
</evidence>
<gene>
    <name evidence="2" type="primary">Hsf2bp</name>
    <name evidence="2" type="ORF">MELMEL_R13959</name>
</gene>
<organism evidence="2 3">
    <name type="scientific">Melospiza melodia</name>
    <name type="common">Song sparrow</name>
    <name type="synonym">Fringilla melodia</name>
    <dbReference type="NCBI Taxonomy" id="44397"/>
    <lineage>
        <taxon>Eukaryota</taxon>
        <taxon>Metazoa</taxon>
        <taxon>Chordata</taxon>
        <taxon>Craniata</taxon>
        <taxon>Vertebrata</taxon>
        <taxon>Euteleostomi</taxon>
        <taxon>Archelosauria</taxon>
        <taxon>Archosauria</taxon>
        <taxon>Dinosauria</taxon>
        <taxon>Saurischia</taxon>
        <taxon>Theropoda</taxon>
        <taxon>Coelurosauria</taxon>
        <taxon>Aves</taxon>
        <taxon>Neognathae</taxon>
        <taxon>Neoaves</taxon>
        <taxon>Telluraves</taxon>
        <taxon>Australaves</taxon>
        <taxon>Passeriformes</taxon>
        <taxon>Passerellidae</taxon>
        <taxon>Melospiza</taxon>
    </lineage>
</organism>
<accession>A0A7K4Q4Q5</accession>
<feature type="non-terminal residue" evidence="2">
    <location>
        <position position="83"/>
    </location>
</feature>
<dbReference type="Proteomes" id="UP000560247">
    <property type="component" value="Unassembled WGS sequence"/>
</dbReference>
<keyword evidence="3" id="KW-1185">Reference proteome</keyword>
<reference evidence="2 3" key="1">
    <citation type="submission" date="2019-09" db="EMBL/GenBank/DDBJ databases">
        <title>Bird 10,000 Genomes (B10K) Project - Family phase.</title>
        <authorList>
            <person name="Zhang G."/>
        </authorList>
    </citation>
    <scope>NUCLEOTIDE SEQUENCE [LARGE SCALE GENOMIC DNA]</scope>
    <source>
        <strain evidence="2">OUT-0008</strain>
        <tissue evidence="2">Blood</tissue>
    </source>
</reference>
<feature type="non-terminal residue" evidence="2">
    <location>
        <position position="1"/>
    </location>
</feature>
<sequence length="83" mass="9942">ETKEEFVKVRRRDLERLTTEVMQLRDFLPKIVNGDILGTFQKLDAIESSLEKKEEEIEQLRMDCEHFRARLETAQADCMREKK</sequence>
<proteinExistence type="predicted"/>
<dbReference type="PANTHER" id="PTHR15434:SF2">
    <property type="entry name" value="HEAT SHOCK FACTOR 2-BINDING PROTEIN"/>
    <property type="match status" value="1"/>
</dbReference>
<keyword evidence="1" id="KW-0175">Coiled coil</keyword>
<dbReference type="AlphaFoldDB" id="A0A7K4Q4Q5"/>
<dbReference type="PANTHER" id="PTHR15434">
    <property type="entry name" value="HEAT SHOCK FACTOR 2-BINDING PROTEIN"/>
    <property type="match status" value="1"/>
</dbReference>
<evidence type="ECO:0000256" key="1">
    <source>
        <dbReference type="SAM" id="Coils"/>
    </source>
</evidence>
<feature type="coiled-coil region" evidence="1">
    <location>
        <begin position="43"/>
        <end position="77"/>
    </location>
</feature>
<evidence type="ECO:0000313" key="3">
    <source>
        <dbReference type="Proteomes" id="UP000560247"/>
    </source>
</evidence>
<dbReference type="EMBL" id="VZSA01001190">
    <property type="protein sequence ID" value="NWQ55934.1"/>
    <property type="molecule type" value="Genomic_DNA"/>
</dbReference>
<name>A0A7K4Q4Q5_MELMO</name>